<sequence>MLECSIVKPIHVVKKEADSFALIHFETEIDASTFYHIYCLQKKVVCPRLEGVTVNPTLIGNQPVIYSSFQVQPRITSSKKILCRCPPNNTGNSNSDPASITDSSNSNLNTPASNTINANATGSTVDDWRDDIEVTKLKIRNSIKRKSEEIADLQKRLRILEQI</sequence>
<evidence type="ECO:0000313" key="4">
    <source>
        <dbReference type="EMBL" id="KAG2231376.1"/>
    </source>
</evidence>
<keyword evidence="5" id="KW-1185">Reference proteome</keyword>
<feature type="coiled-coil region" evidence="1">
    <location>
        <begin position="136"/>
        <end position="163"/>
    </location>
</feature>
<organism evidence="3 5">
    <name type="scientific">Thamnidium elegans</name>
    <dbReference type="NCBI Taxonomy" id="101142"/>
    <lineage>
        <taxon>Eukaryota</taxon>
        <taxon>Fungi</taxon>
        <taxon>Fungi incertae sedis</taxon>
        <taxon>Mucoromycota</taxon>
        <taxon>Mucoromycotina</taxon>
        <taxon>Mucoromycetes</taxon>
        <taxon>Mucorales</taxon>
        <taxon>Mucorineae</taxon>
        <taxon>Mucoraceae</taxon>
        <taxon>Thamnidium</taxon>
    </lineage>
</organism>
<name>A0A8H7SLD1_9FUNG</name>
<feature type="compositionally biased region" description="Polar residues" evidence="2">
    <location>
        <begin position="87"/>
        <end position="122"/>
    </location>
</feature>
<accession>A0A8H7SLD1</accession>
<keyword evidence="1" id="KW-0175">Coiled coil</keyword>
<reference evidence="3" key="1">
    <citation type="submission" date="2021-01" db="EMBL/GenBank/DDBJ databases">
        <title>Metabolic potential, ecology and presence of endohyphal bacteria is reflected in genomic diversity of Mucoromycotina.</title>
        <authorList>
            <person name="Muszewska A."/>
            <person name="Okrasinska A."/>
            <person name="Steczkiewicz K."/>
            <person name="Drgas O."/>
            <person name="Orlowska M."/>
            <person name="Perlinska-Lenart U."/>
            <person name="Aleksandrzak-Piekarczyk T."/>
            <person name="Szatraj K."/>
            <person name="Zielenkiewicz U."/>
            <person name="Pilsyk S."/>
            <person name="Malc E."/>
            <person name="Mieczkowski P."/>
            <person name="Kruszewska J.S."/>
            <person name="Biernat P."/>
            <person name="Pawlowska J."/>
        </authorList>
    </citation>
    <scope>NUCLEOTIDE SEQUENCE</scope>
    <source>
        <strain evidence="3">WA0000018081</strain>
    </source>
</reference>
<evidence type="ECO:0000256" key="1">
    <source>
        <dbReference type="SAM" id="Coils"/>
    </source>
</evidence>
<dbReference type="EMBL" id="JAEPRE010000154">
    <property type="protein sequence ID" value="KAG2231362.1"/>
    <property type="molecule type" value="Genomic_DNA"/>
</dbReference>
<protein>
    <submittedName>
        <fullName evidence="3">Uncharacterized protein</fullName>
    </submittedName>
</protein>
<dbReference type="AlphaFoldDB" id="A0A8H7SLD1"/>
<gene>
    <name evidence="3" type="ORF">INT48_007487</name>
    <name evidence="4" type="ORF">INT48_007501</name>
</gene>
<evidence type="ECO:0000313" key="5">
    <source>
        <dbReference type="Proteomes" id="UP000613177"/>
    </source>
</evidence>
<evidence type="ECO:0000256" key="2">
    <source>
        <dbReference type="SAM" id="MobiDB-lite"/>
    </source>
</evidence>
<dbReference type="Proteomes" id="UP000613177">
    <property type="component" value="Unassembled WGS sequence"/>
</dbReference>
<comment type="caution">
    <text evidence="3">The sequence shown here is derived from an EMBL/GenBank/DDBJ whole genome shotgun (WGS) entry which is preliminary data.</text>
</comment>
<dbReference type="EMBL" id="JAEPRE010000154">
    <property type="protein sequence ID" value="KAG2231376.1"/>
    <property type="molecule type" value="Genomic_DNA"/>
</dbReference>
<feature type="region of interest" description="Disordered" evidence="2">
    <location>
        <begin position="86"/>
        <end position="122"/>
    </location>
</feature>
<evidence type="ECO:0000313" key="3">
    <source>
        <dbReference type="EMBL" id="KAG2231362.1"/>
    </source>
</evidence>
<proteinExistence type="predicted"/>